<reference evidence="2 3" key="1">
    <citation type="journal article" date="2015" name="BMC Genomics">
        <title>Insights from the genome of Ophiocordyceps polyrhachis-furcata to pathogenicity and host specificity in insect fungi.</title>
        <authorList>
            <person name="Wichadakul D."/>
            <person name="Kobmoo N."/>
            <person name="Ingsriswang S."/>
            <person name="Tangphatsornruang S."/>
            <person name="Chantasingh D."/>
            <person name="Luangsa-ard J.J."/>
            <person name="Eurwilaichitr L."/>
        </authorList>
    </citation>
    <scope>NUCLEOTIDE SEQUENCE [LARGE SCALE GENOMIC DNA]</scope>
    <source>
        <strain evidence="2 3">BCC 54312</strain>
    </source>
</reference>
<protein>
    <submittedName>
        <fullName evidence="2">Uncharacterized protein</fullName>
    </submittedName>
</protein>
<evidence type="ECO:0000313" key="3">
    <source>
        <dbReference type="Proteomes" id="UP000253664"/>
    </source>
</evidence>
<name>A0A367L8M8_9HYPO</name>
<dbReference type="AlphaFoldDB" id="A0A367L8M8"/>
<feature type="compositionally biased region" description="Low complexity" evidence="1">
    <location>
        <begin position="98"/>
        <end position="109"/>
    </location>
</feature>
<evidence type="ECO:0000256" key="1">
    <source>
        <dbReference type="SAM" id="MobiDB-lite"/>
    </source>
</evidence>
<feature type="non-terminal residue" evidence="2">
    <location>
        <position position="109"/>
    </location>
</feature>
<keyword evidence="3" id="KW-1185">Reference proteome</keyword>
<evidence type="ECO:0000313" key="2">
    <source>
        <dbReference type="EMBL" id="RCI10777.1"/>
    </source>
</evidence>
<accession>A0A367L8M8</accession>
<proteinExistence type="predicted"/>
<gene>
    <name evidence="2" type="ORF">L249_5349</name>
</gene>
<sequence>PKPIFKTDWLLAINNTCDSPTLTLHPYAQLHLIKAKLTPFSFLTISMPILPANLPTYPGTYLHHPELTQRSIPTSYLPISKKTRYPETPFPLPPSPSSHPLSTPDHPTW</sequence>
<dbReference type="EMBL" id="LKCN02000011">
    <property type="protein sequence ID" value="RCI10777.1"/>
    <property type="molecule type" value="Genomic_DNA"/>
</dbReference>
<organism evidence="2 3">
    <name type="scientific">Ophiocordyceps polyrhachis-furcata BCC 54312</name>
    <dbReference type="NCBI Taxonomy" id="1330021"/>
    <lineage>
        <taxon>Eukaryota</taxon>
        <taxon>Fungi</taxon>
        <taxon>Dikarya</taxon>
        <taxon>Ascomycota</taxon>
        <taxon>Pezizomycotina</taxon>
        <taxon>Sordariomycetes</taxon>
        <taxon>Hypocreomycetidae</taxon>
        <taxon>Hypocreales</taxon>
        <taxon>Ophiocordycipitaceae</taxon>
        <taxon>Ophiocordyceps</taxon>
    </lineage>
</organism>
<feature type="compositionally biased region" description="Pro residues" evidence="1">
    <location>
        <begin position="88"/>
        <end position="97"/>
    </location>
</feature>
<feature type="region of interest" description="Disordered" evidence="1">
    <location>
        <begin position="83"/>
        <end position="109"/>
    </location>
</feature>
<dbReference type="Proteomes" id="UP000253664">
    <property type="component" value="Unassembled WGS sequence"/>
</dbReference>
<feature type="non-terminal residue" evidence="2">
    <location>
        <position position="1"/>
    </location>
</feature>
<comment type="caution">
    <text evidence="2">The sequence shown here is derived from an EMBL/GenBank/DDBJ whole genome shotgun (WGS) entry which is preliminary data.</text>
</comment>